<keyword evidence="1" id="KW-0472">Membrane</keyword>
<evidence type="ECO:0000313" key="3">
    <source>
        <dbReference type="Proteomes" id="UP000886796"/>
    </source>
</evidence>
<comment type="caution">
    <text evidence="2">The sequence shown here is derived from an EMBL/GenBank/DDBJ whole genome shotgun (WGS) entry which is preliminary data.</text>
</comment>
<reference evidence="2" key="2">
    <citation type="journal article" date="2021" name="PeerJ">
        <title>Extensive microbial diversity within the chicken gut microbiome revealed by metagenomics and culture.</title>
        <authorList>
            <person name="Gilroy R."/>
            <person name="Ravi A."/>
            <person name="Getino M."/>
            <person name="Pursley I."/>
            <person name="Horton D.L."/>
            <person name="Alikhan N.F."/>
            <person name="Baker D."/>
            <person name="Gharbi K."/>
            <person name="Hall N."/>
            <person name="Watson M."/>
            <person name="Adriaenssens E.M."/>
            <person name="Foster-Nyarko E."/>
            <person name="Jarju S."/>
            <person name="Secka A."/>
            <person name="Antonio M."/>
            <person name="Oren A."/>
            <person name="Chaudhuri R.R."/>
            <person name="La Ragione R."/>
            <person name="Hildebrand F."/>
            <person name="Pallen M.J."/>
        </authorList>
    </citation>
    <scope>NUCLEOTIDE SEQUENCE</scope>
    <source>
        <strain evidence="2">13361</strain>
    </source>
</reference>
<feature type="transmembrane region" description="Helical" evidence="1">
    <location>
        <begin position="92"/>
        <end position="112"/>
    </location>
</feature>
<feature type="transmembrane region" description="Helical" evidence="1">
    <location>
        <begin position="34"/>
        <end position="54"/>
    </location>
</feature>
<keyword evidence="1" id="KW-0812">Transmembrane</keyword>
<evidence type="ECO:0000313" key="2">
    <source>
        <dbReference type="EMBL" id="HIQ67242.1"/>
    </source>
</evidence>
<accession>A0A9D0Z1C7</accession>
<proteinExistence type="predicted"/>
<name>A0A9D0Z1C7_9FIRM</name>
<dbReference type="PANTHER" id="PTHR36007">
    <property type="entry name" value="TRANSPORT PROTEIN-RELATED"/>
    <property type="match status" value="1"/>
</dbReference>
<organism evidence="2 3">
    <name type="scientific">Candidatus Faecousia excrementigallinarum</name>
    <dbReference type="NCBI Taxonomy" id="2840806"/>
    <lineage>
        <taxon>Bacteria</taxon>
        <taxon>Bacillati</taxon>
        <taxon>Bacillota</taxon>
        <taxon>Clostridia</taxon>
        <taxon>Eubacteriales</taxon>
        <taxon>Oscillospiraceae</taxon>
        <taxon>Faecousia</taxon>
    </lineage>
</organism>
<gene>
    <name evidence="2" type="ORF">IAB74_01860</name>
</gene>
<dbReference type="InterPro" id="IPR009577">
    <property type="entry name" value="Sm_multidrug_ex"/>
</dbReference>
<protein>
    <submittedName>
        <fullName evidence="2">Small multi-drug export protein</fullName>
    </submittedName>
</protein>
<evidence type="ECO:0000256" key="1">
    <source>
        <dbReference type="SAM" id="Phobius"/>
    </source>
</evidence>
<dbReference type="AlphaFoldDB" id="A0A9D0Z1C7"/>
<reference evidence="2" key="1">
    <citation type="submission" date="2020-10" db="EMBL/GenBank/DDBJ databases">
        <authorList>
            <person name="Gilroy R."/>
        </authorList>
    </citation>
    <scope>NUCLEOTIDE SEQUENCE</scope>
    <source>
        <strain evidence="2">13361</strain>
    </source>
</reference>
<feature type="transmembrane region" description="Helical" evidence="1">
    <location>
        <begin position="132"/>
        <end position="154"/>
    </location>
</feature>
<sequence length="156" mass="16721">MHKYLTVFLVAMVPVAELRLAVPMAIGMGIDQFLAIAICVAGNIVPVPFIYLFARRFLHWGARQRYIGKFCSFVLDKGERAGQKIVKHTGRYGMFLALLLFVGIPVPGTGAWTGALAASFLDMGFKSTFASVALGVVLAGCIMALASAGVFHIIGL</sequence>
<dbReference type="Pfam" id="PF06695">
    <property type="entry name" value="Sm_multidrug_ex"/>
    <property type="match status" value="1"/>
</dbReference>
<keyword evidence="1" id="KW-1133">Transmembrane helix</keyword>
<dbReference type="PANTHER" id="PTHR36007:SF2">
    <property type="entry name" value="TRANSPORT PROTEIN-RELATED"/>
    <property type="match status" value="1"/>
</dbReference>
<dbReference type="Proteomes" id="UP000886796">
    <property type="component" value="Unassembled WGS sequence"/>
</dbReference>
<dbReference type="EMBL" id="DVFK01000023">
    <property type="protein sequence ID" value="HIQ67242.1"/>
    <property type="molecule type" value="Genomic_DNA"/>
</dbReference>